<dbReference type="Proteomes" id="UP000001936">
    <property type="component" value="Chromosome"/>
</dbReference>
<gene>
    <name evidence="7" type="ordered locus">RHE_CH02073</name>
</gene>
<dbReference type="HOGENOM" id="CLU_1371244_0_0_5"/>
<evidence type="ECO:0000256" key="5">
    <source>
        <dbReference type="SAM" id="MobiDB-lite"/>
    </source>
</evidence>
<dbReference type="GO" id="GO:0016846">
    <property type="term" value="F:carbon-sulfur lyase activity"/>
    <property type="evidence" value="ECO:0007669"/>
    <property type="project" value="InterPro"/>
</dbReference>
<evidence type="ECO:0000259" key="6">
    <source>
        <dbReference type="PROSITE" id="PS51891"/>
    </source>
</evidence>
<reference evidence="7 8" key="1">
    <citation type="journal article" date="2006" name="Proc. Natl. Acad. Sci. U.S.A.">
        <title>The partitioned Rhizobium etli genome: genetic and metabolic redundancy in seven interacting replicons.</title>
        <authorList>
            <person name="Gonzalez V."/>
            <person name="Santamaria R.I."/>
            <person name="Bustos P."/>
            <person name="Hernandez-Gonzalez I."/>
            <person name="Medrano-Soto A."/>
            <person name="Moreno-Hagelsieb G."/>
            <person name="Janga S.C."/>
            <person name="Ramirez M.A."/>
            <person name="Jimenez-Jacinto V."/>
            <person name="Collado-Vides J."/>
            <person name="Davila G."/>
        </authorList>
    </citation>
    <scope>NUCLEOTIDE SEQUENCE [LARGE SCALE GENOMIC DNA]</scope>
    <source>
        <strain evidence="8">ATCC 51251 / DSM 11541 / JCM 21823 / NBRC 15573 / CFN 42</strain>
    </source>
</reference>
<dbReference type="KEGG" id="ret:RHE_CH02073"/>
<feature type="compositionally biased region" description="Basic and acidic residues" evidence="5">
    <location>
        <begin position="1"/>
        <end position="12"/>
    </location>
</feature>
<comment type="similarity">
    <text evidence="1">Belongs to the Gfa family.</text>
</comment>
<evidence type="ECO:0000256" key="3">
    <source>
        <dbReference type="ARBA" id="ARBA00022833"/>
    </source>
</evidence>
<name>Q2K8H9_RHIEC</name>
<evidence type="ECO:0000256" key="2">
    <source>
        <dbReference type="ARBA" id="ARBA00022723"/>
    </source>
</evidence>
<feature type="domain" description="CENP-V/GFA" evidence="6">
    <location>
        <begin position="79"/>
        <end position="175"/>
    </location>
</feature>
<evidence type="ECO:0000313" key="8">
    <source>
        <dbReference type="Proteomes" id="UP000001936"/>
    </source>
</evidence>
<dbReference type="eggNOG" id="COG3791">
    <property type="taxonomic scope" value="Bacteria"/>
</dbReference>
<dbReference type="SUPFAM" id="SSF51316">
    <property type="entry name" value="Mss4-like"/>
    <property type="match status" value="1"/>
</dbReference>
<dbReference type="PANTHER" id="PTHR33337:SF40">
    <property type="entry name" value="CENP-V_GFA DOMAIN-CONTAINING PROTEIN-RELATED"/>
    <property type="match status" value="1"/>
</dbReference>
<dbReference type="GO" id="GO:0046872">
    <property type="term" value="F:metal ion binding"/>
    <property type="evidence" value="ECO:0007669"/>
    <property type="project" value="UniProtKB-KW"/>
</dbReference>
<keyword evidence="4" id="KW-0456">Lyase</keyword>
<accession>Q2K8H9</accession>
<evidence type="ECO:0000313" key="7">
    <source>
        <dbReference type="EMBL" id="ABC90857.1"/>
    </source>
</evidence>
<keyword evidence="2" id="KW-0479">Metal-binding</keyword>
<dbReference type="AlphaFoldDB" id="Q2K8H9"/>
<organism evidence="7 8">
    <name type="scientific">Rhizobium etli (strain ATCC 51251 / DSM 11541 / JCM 21823 / NBRC 15573 / CFN 42)</name>
    <dbReference type="NCBI Taxonomy" id="347834"/>
    <lineage>
        <taxon>Bacteria</taxon>
        <taxon>Pseudomonadati</taxon>
        <taxon>Pseudomonadota</taxon>
        <taxon>Alphaproteobacteria</taxon>
        <taxon>Hyphomicrobiales</taxon>
        <taxon>Rhizobiaceae</taxon>
        <taxon>Rhizobium/Agrobacterium group</taxon>
        <taxon>Rhizobium</taxon>
    </lineage>
</organism>
<keyword evidence="8" id="KW-1185">Reference proteome</keyword>
<keyword evidence="3" id="KW-0862">Zinc</keyword>
<evidence type="ECO:0000256" key="1">
    <source>
        <dbReference type="ARBA" id="ARBA00005495"/>
    </source>
</evidence>
<proteinExistence type="inferred from homology"/>
<dbReference type="InterPro" id="IPR011057">
    <property type="entry name" value="Mss4-like_sf"/>
</dbReference>
<evidence type="ECO:0000256" key="4">
    <source>
        <dbReference type="ARBA" id="ARBA00023239"/>
    </source>
</evidence>
<dbReference type="Gene3D" id="3.90.1590.10">
    <property type="entry name" value="glutathione-dependent formaldehyde- activating enzyme (gfa)"/>
    <property type="match status" value="1"/>
</dbReference>
<dbReference type="InterPro" id="IPR006913">
    <property type="entry name" value="CENP-V/GFA"/>
</dbReference>
<dbReference type="EMBL" id="CP000133">
    <property type="protein sequence ID" value="ABC90857.1"/>
    <property type="molecule type" value="Genomic_DNA"/>
</dbReference>
<dbReference type="PANTHER" id="PTHR33337">
    <property type="entry name" value="GFA DOMAIN-CONTAINING PROTEIN"/>
    <property type="match status" value="1"/>
</dbReference>
<dbReference type="Pfam" id="PF04828">
    <property type="entry name" value="GFA"/>
    <property type="match status" value="1"/>
</dbReference>
<sequence length="199" mass="22030">MKGENHDRRTENGDPGAKSSAWPPLQLQRIRQEIPAGRQGGQAPLREVRPLRHRTRSADGGKAAPARAAHQSRFLMRRRSGSCLCGAVAYSVEGEPLRVGLCHCADCRKSSGSAFVFFAVWPRPAFSHTGQIATFAGRSFCPACGGRLFCLQEETVEIRLGSLDSPPTDLEPTYELWIKRREAWLRELPGAKQYAEDVN</sequence>
<dbReference type="PROSITE" id="PS51891">
    <property type="entry name" value="CENP_V_GFA"/>
    <property type="match status" value="1"/>
</dbReference>
<feature type="region of interest" description="Disordered" evidence="5">
    <location>
        <begin position="1"/>
        <end position="44"/>
    </location>
</feature>
<protein>
    <submittedName>
        <fullName evidence="7">Hypothetical conserved protein</fullName>
    </submittedName>
</protein>